<organism evidence="5 6">
    <name type="scientific">Loktanella fryxellensis</name>
    <dbReference type="NCBI Taxonomy" id="245187"/>
    <lineage>
        <taxon>Bacteria</taxon>
        <taxon>Pseudomonadati</taxon>
        <taxon>Pseudomonadota</taxon>
        <taxon>Alphaproteobacteria</taxon>
        <taxon>Rhodobacterales</taxon>
        <taxon>Roseobacteraceae</taxon>
        <taxon>Loktanella</taxon>
    </lineage>
</organism>
<dbReference type="InterPro" id="IPR000524">
    <property type="entry name" value="Tscrpt_reg_HTH_GntR"/>
</dbReference>
<dbReference type="Pfam" id="PF00392">
    <property type="entry name" value="GntR"/>
    <property type="match status" value="1"/>
</dbReference>
<dbReference type="Proteomes" id="UP000199585">
    <property type="component" value="Unassembled WGS sequence"/>
</dbReference>
<dbReference type="Gene3D" id="1.20.120.530">
    <property type="entry name" value="GntR ligand-binding domain-like"/>
    <property type="match status" value="1"/>
</dbReference>
<dbReference type="SUPFAM" id="SSF46785">
    <property type="entry name" value="Winged helix' DNA-binding domain"/>
    <property type="match status" value="1"/>
</dbReference>
<dbReference type="CDD" id="cd07377">
    <property type="entry name" value="WHTH_GntR"/>
    <property type="match status" value="1"/>
</dbReference>
<evidence type="ECO:0000313" key="5">
    <source>
        <dbReference type="EMBL" id="SEM90112.1"/>
    </source>
</evidence>
<dbReference type="GO" id="GO:0003677">
    <property type="term" value="F:DNA binding"/>
    <property type="evidence" value="ECO:0007669"/>
    <property type="project" value="UniProtKB-KW"/>
</dbReference>
<dbReference type="InterPro" id="IPR036388">
    <property type="entry name" value="WH-like_DNA-bd_sf"/>
</dbReference>
<keyword evidence="3" id="KW-0804">Transcription</keyword>
<dbReference type="SMART" id="SM00895">
    <property type="entry name" value="FCD"/>
    <property type="match status" value="1"/>
</dbReference>
<protein>
    <submittedName>
        <fullName evidence="5">DNA-binding transcriptional regulator, GntR family</fullName>
    </submittedName>
</protein>
<dbReference type="PANTHER" id="PTHR43537:SF45">
    <property type="entry name" value="GNTR FAMILY REGULATORY PROTEIN"/>
    <property type="match status" value="1"/>
</dbReference>
<accession>A0A1H8C574</accession>
<evidence type="ECO:0000256" key="2">
    <source>
        <dbReference type="ARBA" id="ARBA00023125"/>
    </source>
</evidence>
<keyword evidence="6" id="KW-1185">Reference proteome</keyword>
<dbReference type="Gene3D" id="1.10.10.10">
    <property type="entry name" value="Winged helix-like DNA-binding domain superfamily/Winged helix DNA-binding domain"/>
    <property type="match status" value="1"/>
</dbReference>
<dbReference type="EMBL" id="FOCI01000006">
    <property type="protein sequence ID" value="SEM90112.1"/>
    <property type="molecule type" value="Genomic_DNA"/>
</dbReference>
<dbReference type="SMART" id="SM00345">
    <property type="entry name" value="HTH_GNTR"/>
    <property type="match status" value="1"/>
</dbReference>
<dbReference type="SUPFAM" id="SSF48008">
    <property type="entry name" value="GntR ligand-binding domain-like"/>
    <property type="match status" value="1"/>
</dbReference>
<dbReference type="PROSITE" id="PS50949">
    <property type="entry name" value="HTH_GNTR"/>
    <property type="match status" value="1"/>
</dbReference>
<dbReference type="GO" id="GO:0003700">
    <property type="term" value="F:DNA-binding transcription factor activity"/>
    <property type="evidence" value="ECO:0007669"/>
    <property type="project" value="InterPro"/>
</dbReference>
<proteinExistence type="predicted"/>
<dbReference type="InterPro" id="IPR036390">
    <property type="entry name" value="WH_DNA-bd_sf"/>
</dbReference>
<dbReference type="OrthoDB" id="8638122at2"/>
<feature type="domain" description="HTH gntR-type" evidence="4">
    <location>
        <begin position="4"/>
        <end position="71"/>
    </location>
</feature>
<dbReference type="STRING" id="245187.SAMN04488003_10661"/>
<name>A0A1H8C574_9RHOB</name>
<evidence type="ECO:0000256" key="3">
    <source>
        <dbReference type="ARBA" id="ARBA00023163"/>
    </source>
</evidence>
<dbReference type="Pfam" id="PF07729">
    <property type="entry name" value="FCD"/>
    <property type="match status" value="1"/>
</dbReference>
<keyword evidence="2 5" id="KW-0238">DNA-binding</keyword>
<keyword evidence="1" id="KW-0805">Transcription regulation</keyword>
<dbReference type="RefSeq" id="WP_089900420.1">
    <property type="nucleotide sequence ID" value="NZ_FOCI01000006.1"/>
</dbReference>
<sequence>MSVRLMRHHIFDALREDIMSCGLLPGAEVRESALAEKYGVSKSPIRDALQKLEWEGLVEIAPRQGHRVAPISIQDAQDILDFREILEVSAVRRICADASAEALAALDAYRTCDSDNLRDYAVYNRAFHVCISTLAGNRRQTATVIGLMENYERLCIVSLSSRRDEAAAMSASLTEHVRIIDALQARDARTATRLSISHIRKSQAQVMRGLRNQPVVP</sequence>
<reference evidence="5 6" key="1">
    <citation type="submission" date="2016-10" db="EMBL/GenBank/DDBJ databases">
        <authorList>
            <person name="de Groot N.N."/>
        </authorList>
    </citation>
    <scope>NUCLEOTIDE SEQUENCE [LARGE SCALE GENOMIC DNA]</scope>
    <source>
        <strain evidence="5 6">DSM 16213</strain>
    </source>
</reference>
<evidence type="ECO:0000259" key="4">
    <source>
        <dbReference type="PROSITE" id="PS50949"/>
    </source>
</evidence>
<evidence type="ECO:0000313" key="6">
    <source>
        <dbReference type="Proteomes" id="UP000199585"/>
    </source>
</evidence>
<dbReference type="AlphaFoldDB" id="A0A1H8C574"/>
<dbReference type="InterPro" id="IPR011711">
    <property type="entry name" value="GntR_C"/>
</dbReference>
<dbReference type="PANTHER" id="PTHR43537">
    <property type="entry name" value="TRANSCRIPTIONAL REGULATOR, GNTR FAMILY"/>
    <property type="match status" value="1"/>
</dbReference>
<gene>
    <name evidence="5" type="ORF">SAMN04488003_10661</name>
</gene>
<dbReference type="InterPro" id="IPR008920">
    <property type="entry name" value="TF_FadR/GntR_C"/>
</dbReference>
<evidence type="ECO:0000256" key="1">
    <source>
        <dbReference type="ARBA" id="ARBA00023015"/>
    </source>
</evidence>